<dbReference type="Proteomes" id="UP000366051">
    <property type="component" value="Chromosome"/>
</dbReference>
<dbReference type="AlphaFoldDB" id="A0A5Q2MVK0"/>
<evidence type="ECO:0000313" key="3">
    <source>
        <dbReference type="Proteomes" id="UP000366051"/>
    </source>
</evidence>
<keyword evidence="1" id="KW-0812">Transmembrane</keyword>
<dbReference type="KEGG" id="hcv:FTV88_0028"/>
<gene>
    <name evidence="2" type="ORF">FTV88_0028</name>
</gene>
<keyword evidence="1" id="KW-0472">Membrane</keyword>
<feature type="transmembrane region" description="Helical" evidence="1">
    <location>
        <begin position="28"/>
        <end position="47"/>
    </location>
</feature>
<protein>
    <submittedName>
        <fullName evidence="2">Phage holin family protein</fullName>
    </submittedName>
</protein>
<proteinExistence type="predicted"/>
<keyword evidence="1" id="KW-1133">Transmembrane helix</keyword>
<feature type="transmembrane region" description="Helical" evidence="1">
    <location>
        <begin position="59"/>
        <end position="82"/>
    </location>
</feature>
<dbReference type="PANTHER" id="PTHR37309">
    <property type="entry name" value="SLR0284 PROTEIN"/>
    <property type="match status" value="1"/>
</dbReference>
<name>A0A5Q2MVK0_9FIRM</name>
<organism evidence="2 3">
    <name type="scientific">Heliorestis convoluta</name>
    <dbReference type="NCBI Taxonomy" id="356322"/>
    <lineage>
        <taxon>Bacteria</taxon>
        <taxon>Bacillati</taxon>
        <taxon>Bacillota</taxon>
        <taxon>Clostridia</taxon>
        <taxon>Eubacteriales</taxon>
        <taxon>Heliobacteriaceae</taxon>
        <taxon>Heliorestis</taxon>
    </lineage>
</organism>
<feature type="transmembrane region" description="Helical" evidence="1">
    <location>
        <begin position="88"/>
        <end position="111"/>
    </location>
</feature>
<evidence type="ECO:0000313" key="2">
    <source>
        <dbReference type="EMBL" id="QGG46207.1"/>
    </source>
</evidence>
<keyword evidence="3" id="KW-1185">Reference proteome</keyword>
<evidence type="ECO:0000256" key="1">
    <source>
        <dbReference type="SAM" id="Phobius"/>
    </source>
</evidence>
<dbReference type="InterPro" id="IPR007165">
    <property type="entry name" value="Phage_holin_4_2"/>
</dbReference>
<dbReference type="OrthoDB" id="7205479at2"/>
<dbReference type="RefSeq" id="WP_153723821.1">
    <property type="nucleotide sequence ID" value="NZ_CP045875.1"/>
</dbReference>
<dbReference type="EMBL" id="CP045875">
    <property type="protein sequence ID" value="QGG46207.1"/>
    <property type="molecule type" value="Genomic_DNA"/>
</dbReference>
<reference evidence="3" key="1">
    <citation type="submission" date="2019-11" db="EMBL/GenBank/DDBJ databases">
        <title>Genome sequence of Heliorestis convoluta strain HH, an alkaliphilic and minimalistic phototrophic bacterium from a soda lake in Egypt.</title>
        <authorList>
            <person name="Dewey E.D."/>
            <person name="Stokes L.M."/>
            <person name="Burchell B.M."/>
            <person name="Shaffer K.N."/>
            <person name="Huntington A.M."/>
            <person name="Baker J.M."/>
            <person name="Nadendla S."/>
            <person name="Giglio M.G."/>
            <person name="Touchman J.W."/>
            <person name="Blankenship R.E."/>
            <person name="Madigan M.T."/>
            <person name="Sattley W.M."/>
        </authorList>
    </citation>
    <scope>NUCLEOTIDE SEQUENCE [LARGE SCALE GENOMIC DNA]</scope>
    <source>
        <strain evidence="3">HH</strain>
    </source>
</reference>
<dbReference type="PANTHER" id="PTHR37309:SF1">
    <property type="entry name" value="SLR0284 PROTEIN"/>
    <property type="match status" value="1"/>
</dbReference>
<dbReference type="Pfam" id="PF04020">
    <property type="entry name" value="Phage_holin_4_2"/>
    <property type="match status" value="1"/>
</dbReference>
<sequence length="113" mass="12247">MNSIVLRWLFNTLALTVAAWIIPGIQVVGLAEALIAAFLLGVVNAFIRPMILLLTLPITLLSLGLFALVINGLMLWMVAAIVPGLDIAGFWSAFFGAILLSLISTFMSWFVKD</sequence>
<accession>A0A5Q2MVK0</accession>
<feature type="transmembrane region" description="Helical" evidence="1">
    <location>
        <begin position="5"/>
        <end position="22"/>
    </location>
</feature>